<dbReference type="Gene3D" id="3.40.50.300">
    <property type="entry name" value="P-loop containing nucleotide triphosphate hydrolases"/>
    <property type="match status" value="1"/>
</dbReference>
<dbReference type="Proteomes" id="UP000262621">
    <property type="component" value="Unassembled WGS sequence"/>
</dbReference>
<dbReference type="EMBL" id="QVFU01000017">
    <property type="protein sequence ID" value="RFS45338.1"/>
    <property type="molecule type" value="Genomic_DNA"/>
</dbReference>
<dbReference type="OrthoDB" id="9783370at2"/>
<evidence type="ECO:0000259" key="2">
    <source>
        <dbReference type="SMART" id="SM00382"/>
    </source>
</evidence>
<dbReference type="AlphaFoldDB" id="A0A372FXA9"/>
<gene>
    <name evidence="3" type="ORF">D0Q02_16840</name>
</gene>
<accession>A0A372FXA9</accession>
<proteinExistence type="predicted"/>
<dbReference type="SUPFAM" id="SSF52540">
    <property type="entry name" value="P-loop containing nucleoside triphosphate hydrolases"/>
    <property type="match status" value="1"/>
</dbReference>
<name>A0A372FXA9_9ACTN</name>
<evidence type="ECO:0000313" key="3">
    <source>
        <dbReference type="EMBL" id="RFS45338.1"/>
    </source>
</evidence>
<protein>
    <submittedName>
        <fullName evidence="3">MoxR family ATPase</fullName>
    </submittedName>
</protein>
<dbReference type="RefSeq" id="WP_117228941.1">
    <property type="nucleotide sequence ID" value="NZ_CP061725.1"/>
</dbReference>
<sequence>MTDLTSSPATAEPTGWRIYTGTGRAVEAADRDRRWPAPPRWRAFDGGPDEPPPPQEDPELERRLGEPIVSHLVDEYEVDVVNAALHLRRPLLVTGRPGTGRSSLAYRIARELRLGRVLRWPVTTQVSLRHGLYDYDAIGLVQATGQAAAQGRDTPLPQVGDYVRLGPLGTALLPYRLPRVLLIDELDQSDIDLPQQLRSVFEDGGFEIPELVRVAGRTPEAVVHTADPGRTATVRGGRITCREFPLVVMTCSEDRDFPAAFLRHCLRLRLPEAGEAGLASMVAAHFPDGAEGSIELIQEYLSRRGEWDPPAVDQLLDAVHLRTSGAFTPRDRGEWRRLIEALWRRLPPDGTE</sequence>
<organism evidence="3 4">
    <name type="scientific">Micromonospora craniellae</name>
    <dbReference type="NCBI Taxonomy" id="2294034"/>
    <lineage>
        <taxon>Bacteria</taxon>
        <taxon>Bacillati</taxon>
        <taxon>Actinomycetota</taxon>
        <taxon>Actinomycetes</taxon>
        <taxon>Micromonosporales</taxon>
        <taxon>Micromonosporaceae</taxon>
        <taxon>Micromonospora</taxon>
    </lineage>
</organism>
<keyword evidence="4" id="KW-1185">Reference proteome</keyword>
<dbReference type="InterPro" id="IPR003593">
    <property type="entry name" value="AAA+_ATPase"/>
</dbReference>
<feature type="domain" description="AAA+ ATPase" evidence="2">
    <location>
        <begin position="87"/>
        <end position="275"/>
    </location>
</feature>
<evidence type="ECO:0000313" key="4">
    <source>
        <dbReference type="Proteomes" id="UP000262621"/>
    </source>
</evidence>
<evidence type="ECO:0000256" key="1">
    <source>
        <dbReference type="SAM" id="MobiDB-lite"/>
    </source>
</evidence>
<dbReference type="InterPro" id="IPR027417">
    <property type="entry name" value="P-loop_NTPase"/>
</dbReference>
<feature type="region of interest" description="Disordered" evidence="1">
    <location>
        <begin position="1"/>
        <end position="60"/>
    </location>
</feature>
<reference evidence="3 4" key="1">
    <citation type="submission" date="2018-08" db="EMBL/GenBank/DDBJ databases">
        <title>Verrucosispora craniellae sp. nov., isolated from a marine sponge in the South China Sea.</title>
        <authorList>
            <person name="Li L."/>
            <person name="Lin H.W."/>
        </authorList>
    </citation>
    <scope>NUCLEOTIDE SEQUENCE [LARGE SCALE GENOMIC DNA]</scope>
    <source>
        <strain evidence="3 4">LHW63014</strain>
    </source>
</reference>
<comment type="caution">
    <text evidence="3">The sequence shown here is derived from an EMBL/GenBank/DDBJ whole genome shotgun (WGS) entry which is preliminary data.</text>
</comment>
<dbReference type="SMART" id="SM00382">
    <property type="entry name" value="AAA"/>
    <property type="match status" value="1"/>
</dbReference>